<evidence type="ECO:0000256" key="1">
    <source>
        <dbReference type="SAM" id="MobiDB-lite"/>
    </source>
</evidence>
<feature type="compositionally biased region" description="Polar residues" evidence="1">
    <location>
        <begin position="155"/>
        <end position="167"/>
    </location>
</feature>
<protein>
    <submittedName>
        <fullName evidence="3">Uncharacterized protein</fullName>
    </submittedName>
</protein>
<dbReference type="EMBL" id="ML986584">
    <property type="protein sequence ID" value="KAF2269037.1"/>
    <property type="molecule type" value="Genomic_DNA"/>
</dbReference>
<dbReference type="AlphaFoldDB" id="A0A9P4N9E8"/>
<name>A0A9P4N9E8_9PLEO</name>
<evidence type="ECO:0000313" key="3">
    <source>
        <dbReference type="EMBL" id="KAF2269037.1"/>
    </source>
</evidence>
<proteinExistence type="predicted"/>
<feature type="signal peptide" evidence="2">
    <location>
        <begin position="1"/>
        <end position="18"/>
    </location>
</feature>
<dbReference type="Proteomes" id="UP000800093">
    <property type="component" value="Unassembled WGS sequence"/>
</dbReference>
<evidence type="ECO:0000313" key="4">
    <source>
        <dbReference type="Proteomes" id="UP000800093"/>
    </source>
</evidence>
<evidence type="ECO:0000256" key="2">
    <source>
        <dbReference type="SAM" id="SignalP"/>
    </source>
</evidence>
<comment type="caution">
    <text evidence="3">The sequence shown here is derived from an EMBL/GenBank/DDBJ whole genome shotgun (WGS) entry which is preliminary data.</text>
</comment>
<dbReference type="OrthoDB" id="3944128at2759"/>
<feature type="chain" id="PRO_5040164969" evidence="2">
    <location>
        <begin position="19"/>
        <end position="536"/>
    </location>
</feature>
<feature type="region of interest" description="Disordered" evidence="1">
    <location>
        <begin position="145"/>
        <end position="177"/>
    </location>
</feature>
<keyword evidence="4" id="KW-1185">Reference proteome</keyword>
<sequence>MLIEHGALVFFLASFASCAYVHDLPILNATTTTTTPIEPLHTAVTTSTTPLSQQRVRLESTATITGLLPEETTTSERRLFKPHIEYSATITELAPDYPASSVTANNHAIPSTTTSLADVGAVIKSIFGPGWMTLIAHLESSASNGFGYNPEPTAELSSGEESTSTDARSTKESSIPDVPEYVESLRSHLESSVQGGFGEDIPITKLGTGPLSTITHPPTTSPVTYRDHTLEPVPGTQIIVGDTTLRPGETATIGDGQNASVIKNNPMGGVEVIVGTSTSSVDLSTSAPVTIGDQIATPITSGLVIGGKTLSQGGSPITVGPEAAPTTLSIDQQGRTMAAANGVTSAVNFPVTQVVNIGKITATAVKGNFQWAIDSSTLVVGQPITIDGMAVSITTNDIHSTVLIGSGFTTTLPAPEPTEPSVSTQVVSGTTKYIINSQTLYPGHPITLQGTLISVSTMTSGSTMLVVGNITTIVPGQSATHAPAVQTTLATTKGAGVAAMNPESSKPTSGAEKGMKRWNAALAGVTSAAILLLGFG</sequence>
<reference evidence="4" key="1">
    <citation type="journal article" date="2020" name="Stud. Mycol.">
        <title>101 Dothideomycetes genomes: A test case for predicting lifestyles and emergence of pathogens.</title>
        <authorList>
            <person name="Haridas S."/>
            <person name="Albert R."/>
            <person name="Binder M."/>
            <person name="Bloem J."/>
            <person name="LaButti K."/>
            <person name="Salamov A."/>
            <person name="Andreopoulos B."/>
            <person name="Baker S."/>
            <person name="Barry K."/>
            <person name="Bills G."/>
            <person name="Bluhm B."/>
            <person name="Cannon C."/>
            <person name="Castanera R."/>
            <person name="Culley D."/>
            <person name="Daum C."/>
            <person name="Ezra D."/>
            <person name="Gonzalez J."/>
            <person name="Henrissat B."/>
            <person name="Kuo A."/>
            <person name="Liang C."/>
            <person name="Lipzen A."/>
            <person name="Lutzoni F."/>
            <person name="Magnuson J."/>
            <person name="Mondo S."/>
            <person name="Nolan M."/>
            <person name="Ohm R."/>
            <person name="Pangilinan J."/>
            <person name="Park H.-J."/>
            <person name="Ramirez L."/>
            <person name="Alfaro M."/>
            <person name="Sun H."/>
            <person name="Tritt A."/>
            <person name="Yoshinaga Y."/>
            <person name="Zwiers L.-H."/>
            <person name="Turgeon B."/>
            <person name="Goodwin S."/>
            <person name="Spatafora J."/>
            <person name="Crous P."/>
            <person name="Grigoriev I."/>
        </authorList>
    </citation>
    <scope>NUCLEOTIDE SEQUENCE [LARGE SCALE GENOMIC DNA]</scope>
    <source>
        <strain evidence="4">CBS 304.66</strain>
    </source>
</reference>
<accession>A0A9P4N9E8</accession>
<organism evidence="3 4">
    <name type="scientific">Lojkania enalia</name>
    <dbReference type="NCBI Taxonomy" id="147567"/>
    <lineage>
        <taxon>Eukaryota</taxon>
        <taxon>Fungi</taxon>
        <taxon>Dikarya</taxon>
        <taxon>Ascomycota</taxon>
        <taxon>Pezizomycotina</taxon>
        <taxon>Dothideomycetes</taxon>
        <taxon>Pleosporomycetidae</taxon>
        <taxon>Pleosporales</taxon>
        <taxon>Pleosporales incertae sedis</taxon>
        <taxon>Lojkania</taxon>
    </lineage>
</organism>
<gene>
    <name evidence="3" type="ORF">CC78DRAFT_565129</name>
</gene>
<keyword evidence="2" id="KW-0732">Signal</keyword>